<dbReference type="Proteomes" id="UP000472676">
    <property type="component" value="Unassembled WGS sequence"/>
</dbReference>
<dbReference type="EMBL" id="JAAMOW010000002">
    <property type="protein sequence ID" value="NGY03848.1"/>
    <property type="molecule type" value="Genomic_DNA"/>
</dbReference>
<dbReference type="SUPFAM" id="SSF82784">
    <property type="entry name" value="OsmC-like"/>
    <property type="match status" value="1"/>
</dbReference>
<accession>A0A6M2BN35</accession>
<dbReference type="PANTHER" id="PTHR39624:SF2">
    <property type="entry name" value="OSMC-LIKE PROTEIN"/>
    <property type="match status" value="1"/>
</dbReference>
<keyword evidence="2" id="KW-1185">Reference proteome</keyword>
<dbReference type="InterPro" id="IPR036102">
    <property type="entry name" value="OsmC/Ohrsf"/>
</dbReference>
<comment type="caution">
    <text evidence="1">The sequence shown here is derived from an EMBL/GenBank/DDBJ whole genome shotgun (WGS) entry which is preliminary data.</text>
</comment>
<reference evidence="1 2" key="1">
    <citation type="journal article" date="2014" name="Int. J. Syst. Evol. Microbiol.">
        <title>Solimonas terrae sp. nov., isolated from soil.</title>
        <authorList>
            <person name="Kim S.J."/>
            <person name="Moon J.Y."/>
            <person name="Weon H.Y."/>
            <person name="Ahn J.H."/>
            <person name="Chen W.M."/>
            <person name="Kwon S.W."/>
        </authorList>
    </citation>
    <scope>NUCLEOTIDE SEQUENCE [LARGE SCALE GENOMIC DNA]</scope>
    <source>
        <strain evidence="1 2">KIS83-12</strain>
    </source>
</reference>
<dbReference type="Gene3D" id="3.30.300.20">
    <property type="match status" value="1"/>
</dbReference>
<dbReference type="Pfam" id="PF02566">
    <property type="entry name" value="OsmC"/>
    <property type="match status" value="1"/>
</dbReference>
<gene>
    <name evidence="1" type="ORF">G7Y85_03660</name>
</gene>
<evidence type="ECO:0000313" key="2">
    <source>
        <dbReference type="Proteomes" id="UP000472676"/>
    </source>
</evidence>
<dbReference type="RefSeq" id="WP_166251973.1">
    <property type="nucleotide sequence ID" value="NZ_JAAMOW010000002.1"/>
</dbReference>
<sequence length="162" mass="17704">MTDPENTRRLPATLPHGEALVAEAGTGNYSCDLRLGPHHGMADEPADLGGQDAGPNPYEYLLAALGSCTGITLRMYANLKKLPLTRVVVQLKHRKVHVQDCADCAEHPERSVKIDEIERHITLEGALDAAQRQRLLAIADRCPVHQTLKSEIRIVTSLVESA</sequence>
<dbReference type="AlphaFoldDB" id="A0A6M2BN35"/>
<proteinExistence type="predicted"/>
<protein>
    <submittedName>
        <fullName evidence="1">OsmC family protein</fullName>
    </submittedName>
</protein>
<organism evidence="1 2">
    <name type="scientific">Solimonas terrae</name>
    <dbReference type="NCBI Taxonomy" id="1396819"/>
    <lineage>
        <taxon>Bacteria</taxon>
        <taxon>Pseudomonadati</taxon>
        <taxon>Pseudomonadota</taxon>
        <taxon>Gammaproteobacteria</taxon>
        <taxon>Nevskiales</taxon>
        <taxon>Nevskiaceae</taxon>
        <taxon>Solimonas</taxon>
    </lineage>
</organism>
<evidence type="ECO:0000313" key="1">
    <source>
        <dbReference type="EMBL" id="NGY03848.1"/>
    </source>
</evidence>
<name>A0A6M2BN35_9GAMM</name>
<dbReference type="PANTHER" id="PTHR39624">
    <property type="entry name" value="PROTEIN INVOLVED IN RIMO-MEDIATED BETA-METHYLTHIOLATION OF RIBOSOMAL PROTEIN S12 YCAO"/>
    <property type="match status" value="1"/>
</dbReference>
<dbReference type="InterPro" id="IPR015946">
    <property type="entry name" value="KH_dom-like_a/b"/>
</dbReference>
<dbReference type="InterPro" id="IPR003718">
    <property type="entry name" value="OsmC/Ohr_fam"/>
</dbReference>